<accession>A0A5A8F353</accession>
<dbReference type="OrthoDB" id="15401at2"/>
<reference evidence="2 3" key="1">
    <citation type="submission" date="2019-06" db="EMBL/GenBank/DDBJ databases">
        <title>Genomic insights into carbon and energy metabolism of Deferribacter autotrophicus revealed new metabolic traits in the phylum Deferribacteres.</title>
        <authorList>
            <person name="Slobodkin A.I."/>
            <person name="Slobodkina G.B."/>
            <person name="Allioux M."/>
            <person name="Alain K."/>
            <person name="Jebbar M."/>
            <person name="Shadrin V."/>
            <person name="Kublanov I.V."/>
            <person name="Toshchakov S.V."/>
            <person name="Bonch-Osmolovskaya E.A."/>
        </authorList>
    </citation>
    <scope>NUCLEOTIDE SEQUENCE [LARGE SCALE GENOMIC DNA]</scope>
    <source>
        <strain evidence="2 3">SL50</strain>
    </source>
</reference>
<evidence type="ECO:0000256" key="1">
    <source>
        <dbReference type="SAM" id="Phobius"/>
    </source>
</evidence>
<proteinExistence type="predicted"/>
<organism evidence="2 3">
    <name type="scientific">Deferribacter autotrophicus</name>
    <dbReference type="NCBI Taxonomy" id="500465"/>
    <lineage>
        <taxon>Bacteria</taxon>
        <taxon>Pseudomonadati</taxon>
        <taxon>Deferribacterota</taxon>
        <taxon>Deferribacteres</taxon>
        <taxon>Deferribacterales</taxon>
        <taxon>Deferribacteraceae</taxon>
        <taxon>Deferribacter</taxon>
    </lineage>
</organism>
<dbReference type="AlphaFoldDB" id="A0A5A8F353"/>
<name>A0A5A8F353_9BACT</name>
<evidence type="ECO:0000313" key="2">
    <source>
        <dbReference type="EMBL" id="KAA0258437.1"/>
    </source>
</evidence>
<keyword evidence="1" id="KW-1133">Transmembrane helix</keyword>
<evidence type="ECO:0000313" key="3">
    <source>
        <dbReference type="Proteomes" id="UP000322876"/>
    </source>
</evidence>
<dbReference type="Proteomes" id="UP000322876">
    <property type="component" value="Unassembled WGS sequence"/>
</dbReference>
<feature type="transmembrane region" description="Helical" evidence="1">
    <location>
        <begin position="12"/>
        <end position="34"/>
    </location>
</feature>
<gene>
    <name evidence="2" type="ORF">FHQ18_04570</name>
</gene>
<comment type="caution">
    <text evidence="2">The sequence shown here is derived from an EMBL/GenBank/DDBJ whole genome shotgun (WGS) entry which is preliminary data.</text>
</comment>
<dbReference type="EMBL" id="VFJB01000004">
    <property type="protein sequence ID" value="KAA0258437.1"/>
    <property type="molecule type" value="Genomic_DNA"/>
</dbReference>
<dbReference type="InterPro" id="IPR032820">
    <property type="entry name" value="ATPase_put"/>
</dbReference>
<dbReference type="RefSeq" id="WP_149265994.1">
    <property type="nucleotide sequence ID" value="NZ_VFJB01000004.1"/>
</dbReference>
<protein>
    <submittedName>
        <fullName evidence="2">AtpZ/AtpI family protein</fullName>
    </submittedName>
</protein>
<sequence length="75" mass="8351">MKLNKKMRSLLNASSIGISVVAAILIGTAMGVYLDKVFNTKPYLTMVFMVLGIIAGFKNIIYFIKRTDLYDENGD</sequence>
<keyword evidence="3" id="KW-1185">Reference proteome</keyword>
<feature type="transmembrane region" description="Helical" evidence="1">
    <location>
        <begin position="46"/>
        <end position="64"/>
    </location>
</feature>
<keyword evidence="1" id="KW-0472">Membrane</keyword>
<dbReference type="Pfam" id="PF09527">
    <property type="entry name" value="ATPase_gene1"/>
    <property type="match status" value="1"/>
</dbReference>
<keyword evidence="1" id="KW-0812">Transmembrane</keyword>